<evidence type="ECO:0000256" key="2">
    <source>
        <dbReference type="SAM" id="SignalP"/>
    </source>
</evidence>
<keyword evidence="5" id="KW-1185">Reference proteome</keyword>
<dbReference type="InterPro" id="IPR001509">
    <property type="entry name" value="Epimerase_deHydtase"/>
</dbReference>
<dbReference type="InterPro" id="IPR050425">
    <property type="entry name" value="NAD(P)_dehydrat-like"/>
</dbReference>
<dbReference type="Gene3D" id="3.40.50.720">
    <property type="entry name" value="NAD(P)-binding Rossmann-like Domain"/>
    <property type="match status" value="1"/>
</dbReference>
<sequence>MSRRLFPLLNPLSLSLFLSLSMRDMAPAFFHEAEKTVCVMDAGGRVGAALVKKLLRRGYTVHAATQGDRWGVAKLAGGGESERLKVFRADPFDYQSLLDAVRGCSGLFYSFEPPPEQPSYDEYMAEVEVMAAQNVLEACAQTEMVERVVYTSSVTAVVWRESRRLVPGLDERDWSDPHFCRKFRLWHALAKTLAEKAAWALAMDRGVGMVAINGGLLAGPGLSMYEDGLLVTVEDDFLADAHICAFEDPTAYGRYLCFNRVVCRPEDAAELAKMMAVPCPPPSSR</sequence>
<dbReference type="CDD" id="cd08958">
    <property type="entry name" value="FR_SDR_e"/>
    <property type="match status" value="1"/>
</dbReference>
<keyword evidence="2" id="KW-0732">Signal</keyword>
<feature type="chain" id="PRO_5029882213" description="NAD-dependent epimerase/dehydratase domain-containing protein" evidence="2">
    <location>
        <begin position="29"/>
        <end position="285"/>
    </location>
</feature>
<dbReference type="OrthoDB" id="2735536at2759"/>
<dbReference type="EMBL" id="LR746276">
    <property type="protein sequence ID" value="CAA7406621.1"/>
    <property type="molecule type" value="Genomic_DNA"/>
</dbReference>
<gene>
    <name evidence="4" type="ORF">SI8410_13017299</name>
</gene>
<dbReference type="GO" id="GO:0016616">
    <property type="term" value="F:oxidoreductase activity, acting on the CH-OH group of donors, NAD or NADP as acceptor"/>
    <property type="evidence" value="ECO:0007669"/>
    <property type="project" value="TreeGrafter"/>
</dbReference>
<dbReference type="PANTHER" id="PTHR10366:SF749">
    <property type="entry name" value="NAD DEPENDENT EPIMERASE_DEHYDRATASE FAMILY PROTEIN, EXPRESSED"/>
    <property type="match status" value="1"/>
</dbReference>
<dbReference type="Proteomes" id="UP000663760">
    <property type="component" value="Chromosome 13"/>
</dbReference>
<evidence type="ECO:0000259" key="3">
    <source>
        <dbReference type="Pfam" id="PF01370"/>
    </source>
</evidence>
<reference evidence="4" key="1">
    <citation type="submission" date="2020-02" db="EMBL/GenBank/DDBJ databases">
        <authorList>
            <person name="Scholz U."/>
            <person name="Mascher M."/>
            <person name="Fiebig A."/>
        </authorList>
    </citation>
    <scope>NUCLEOTIDE SEQUENCE</scope>
</reference>
<dbReference type="SUPFAM" id="SSF51735">
    <property type="entry name" value="NAD(P)-binding Rossmann-fold domains"/>
    <property type="match status" value="1"/>
</dbReference>
<evidence type="ECO:0000313" key="5">
    <source>
        <dbReference type="Proteomes" id="UP000663760"/>
    </source>
</evidence>
<protein>
    <recommendedName>
        <fullName evidence="3">NAD-dependent epimerase/dehydratase domain-containing protein</fullName>
    </recommendedName>
</protein>
<accession>A0A7I8L987</accession>
<proteinExistence type="predicted"/>
<feature type="signal peptide" evidence="2">
    <location>
        <begin position="1"/>
        <end position="28"/>
    </location>
</feature>
<organism evidence="4 5">
    <name type="scientific">Spirodela intermedia</name>
    <name type="common">Intermediate duckweed</name>
    <dbReference type="NCBI Taxonomy" id="51605"/>
    <lineage>
        <taxon>Eukaryota</taxon>
        <taxon>Viridiplantae</taxon>
        <taxon>Streptophyta</taxon>
        <taxon>Embryophyta</taxon>
        <taxon>Tracheophyta</taxon>
        <taxon>Spermatophyta</taxon>
        <taxon>Magnoliopsida</taxon>
        <taxon>Liliopsida</taxon>
        <taxon>Araceae</taxon>
        <taxon>Lemnoideae</taxon>
        <taxon>Spirodela</taxon>
    </lineage>
</organism>
<name>A0A7I8L987_SPIIN</name>
<dbReference type="AlphaFoldDB" id="A0A7I8L987"/>
<dbReference type="Pfam" id="PF01370">
    <property type="entry name" value="Epimerase"/>
    <property type="match status" value="1"/>
</dbReference>
<evidence type="ECO:0000313" key="4">
    <source>
        <dbReference type="EMBL" id="CAA7406621.1"/>
    </source>
</evidence>
<feature type="domain" description="NAD-dependent epimerase/dehydratase" evidence="3">
    <location>
        <begin position="42"/>
        <end position="221"/>
    </location>
</feature>
<evidence type="ECO:0000256" key="1">
    <source>
        <dbReference type="ARBA" id="ARBA00023002"/>
    </source>
</evidence>
<keyword evidence="1" id="KW-0560">Oxidoreductase</keyword>
<dbReference type="InterPro" id="IPR036291">
    <property type="entry name" value="NAD(P)-bd_dom_sf"/>
</dbReference>
<dbReference type="PANTHER" id="PTHR10366">
    <property type="entry name" value="NAD DEPENDENT EPIMERASE/DEHYDRATASE"/>
    <property type="match status" value="1"/>
</dbReference>